<keyword evidence="5" id="KW-0396">Initiation factor</keyword>
<keyword evidence="3" id="KW-0648">Protein biosynthesis</keyword>
<dbReference type="PROSITE" id="PS50296">
    <property type="entry name" value="SUI1"/>
    <property type="match status" value="1"/>
</dbReference>
<dbReference type="GO" id="GO:0006417">
    <property type="term" value="P:regulation of translation"/>
    <property type="evidence" value="ECO:0007669"/>
    <property type="project" value="UniProtKB-KW"/>
</dbReference>
<dbReference type="Pfam" id="PF01253">
    <property type="entry name" value="SUI1"/>
    <property type="match status" value="1"/>
</dbReference>
<evidence type="ECO:0000256" key="1">
    <source>
        <dbReference type="ARBA" id="ARBA00005422"/>
    </source>
</evidence>
<protein>
    <submittedName>
        <fullName evidence="5">Translation initiation factor</fullName>
    </submittedName>
</protein>
<organism evidence="5 6">
    <name type="scientific">Chryseotalea sanaruensis</name>
    <dbReference type="NCBI Taxonomy" id="2482724"/>
    <lineage>
        <taxon>Bacteria</taxon>
        <taxon>Pseudomonadati</taxon>
        <taxon>Bacteroidota</taxon>
        <taxon>Cytophagia</taxon>
        <taxon>Cytophagales</taxon>
        <taxon>Chryseotaleaceae</taxon>
        <taxon>Chryseotalea</taxon>
    </lineage>
</organism>
<evidence type="ECO:0000313" key="6">
    <source>
        <dbReference type="Proteomes" id="UP000288227"/>
    </source>
</evidence>
<feature type="domain" description="SUI1" evidence="4">
    <location>
        <begin position="51"/>
        <end position="109"/>
    </location>
</feature>
<dbReference type="GO" id="GO:0002188">
    <property type="term" value="P:translation reinitiation"/>
    <property type="evidence" value="ECO:0007669"/>
    <property type="project" value="TreeGrafter"/>
</dbReference>
<dbReference type="InterPro" id="IPR005872">
    <property type="entry name" value="SUI1_arc_bac"/>
</dbReference>
<dbReference type="InterPro" id="IPR001950">
    <property type="entry name" value="SUI1"/>
</dbReference>
<sequence>MSAKKNDWKKRDGIVYSTSNEFDYNYKQEEEQTTLPPQQQNLRVQLDKSMRAGKQVSMVVGFVGTNTDLEALGKLLKSKCGVGGSVKDGEILIQGDHRDKLIQILLKEGYKAKRGN</sequence>
<reference evidence="5 6" key="1">
    <citation type="submission" date="2018-11" db="EMBL/GenBank/DDBJ databases">
        <title>Chryseotalea sanarue gen. nov., sp., nov., a member of the family Cytophagaceae, isolated from a brackish lake in Hamamatsu Japan.</title>
        <authorList>
            <person name="Maejima Y."/>
            <person name="Iino T."/>
            <person name="Muraguchi Y."/>
            <person name="Fukuda K."/>
            <person name="Ohkuma M."/>
            <person name="Moriuchi R."/>
            <person name="Dohra H."/>
            <person name="Kimbara K."/>
            <person name="Shintani M."/>
        </authorList>
    </citation>
    <scope>NUCLEOTIDE SEQUENCE [LARGE SCALE GENOMIC DNA]</scope>
    <source>
        <strain evidence="5 6">Ys</strain>
    </source>
</reference>
<dbReference type="InterPro" id="IPR036877">
    <property type="entry name" value="SUI1_dom_sf"/>
</dbReference>
<dbReference type="InterPro" id="IPR050318">
    <property type="entry name" value="DENR/SUI1_TIF"/>
</dbReference>
<gene>
    <name evidence="5" type="ORF">SanaruYs_37180</name>
</gene>
<dbReference type="GO" id="GO:0003743">
    <property type="term" value="F:translation initiation factor activity"/>
    <property type="evidence" value="ECO:0007669"/>
    <property type="project" value="UniProtKB-KW"/>
</dbReference>
<dbReference type="Proteomes" id="UP000288227">
    <property type="component" value="Unassembled WGS sequence"/>
</dbReference>
<comment type="caution">
    <text evidence="5">The sequence shown here is derived from an EMBL/GenBank/DDBJ whole genome shotgun (WGS) entry which is preliminary data.</text>
</comment>
<name>A0A401UF05_9BACT</name>
<dbReference type="Gene3D" id="3.30.780.10">
    <property type="entry name" value="SUI1-like domain"/>
    <property type="match status" value="1"/>
</dbReference>
<evidence type="ECO:0000256" key="3">
    <source>
        <dbReference type="ARBA" id="ARBA00022917"/>
    </source>
</evidence>
<keyword evidence="2" id="KW-0810">Translation regulation</keyword>
<dbReference type="PANTHER" id="PTHR12789">
    <property type="entry name" value="DENSITY-REGULATED PROTEIN HOMOLOG"/>
    <property type="match status" value="1"/>
</dbReference>
<evidence type="ECO:0000256" key="2">
    <source>
        <dbReference type="ARBA" id="ARBA00022845"/>
    </source>
</evidence>
<dbReference type="PANTHER" id="PTHR12789:SF0">
    <property type="entry name" value="DENSITY-REGULATED PROTEIN"/>
    <property type="match status" value="1"/>
</dbReference>
<dbReference type="RefSeq" id="WP_127124125.1">
    <property type="nucleotide sequence ID" value="NZ_BHXQ01000008.1"/>
</dbReference>
<dbReference type="OrthoDB" id="9792915at2"/>
<dbReference type="GO" id="GO:0003729">
    <property type="term" value="F:mRNA binding"/>
    <property type="evidence" value="ECO:0007669"/>
    <property type="project" value="TreeGrafter"/>
</dbReference>
<proteinExistence type="inferred from homology"/>
<dbReference type="SUPFAM" id="SSF55159">
    <property type="entry name" value="eIF1-like"/>
    <property type="match status" value="1"/>
</dbReference>
<dbReference type="CDD" id="cd11567">
    <property type="entry name" value="YciH_like"/>
    <property type="match status" value="1"/>
</dbReference>
<accession>A0A401UF05</accession>
<dbReference type="AlphaFoldDB" id="A0A401UF05"/>
<keyword evidence="6" id="KW-1185">Reference proteome</keyword>
<evidence type="ECO:0000313" key="5">
    <source>
        <dbReference type="EMBL" id="GCC53473.1"/>
    </source>
</evidence>
<evidence type="ECO:0000259" key="4">
    <source>
        <dbReference type="PROSITE" id="PS50296"/>
    </source>
</evidence>
<dbReference type="PIRSF" id="PIRSF037511">
    <property type="entry name" value="Transl_init_SUI1_pro"/>
    <property type="match status" value="1"/>
</dbReference>
<dbReference type="GO" id="GO:0001731">
    <property type="term" value="P:formation of translation preinitiation complex"/>
    <property type="evidence" value="ECO:0007669"/>
    <property type="project" value="TreeGrafter"/>
</dbReference>
<comment type="similarity">
    <text evidence="1">Belongs to the SUI1 family.</text>
</comment>
<dbReference type="EMBL" id="BHXQ01000008">
    <property type="protein sequence ID" value="GCC53473.1"/>
    <property type="molecule type" value="Genomic_DNA"/>
</dbReference>